<feature type="region of interest" description="Disordered" evidence="2">
    <location>
        <begin position="39"/>
        <end position="68"/>
    </location>
</feature>
<dbReference type="PANTHER" id="PTHR21539:SF0">
    <property type="entry name" value="SAGA-ASSOCIATED FACTOR 29"/>
    <property type="match status" value="1"/>
</dbReference>
<keyword evidence="5" id="KW-1185">Reference proteome</keyword>
<dbReference type="GO" id="GO:0000124">
    <property type="term" value="C:SAGA complex"/>
    <property type="evidence" value="ECO:0007669"/>
    <property type="project" value="InterPro"/>
</dbReference>
<evidence type="ECO:0000256" key="1">
    <source>
        <dbReference type="SAM" id="Coils"/>
    </source>
</evidence>
<feature type="domain" description="SGF29 C-terminal" evidence="3">
    <location>
        <begin position="242"/>
        <end position="374"/>
    </location>
</feature>
<reference evidence="4 5" key="1">
    <citation type="submission" date="2018-05" db="EMBL/GenBank/DDBJ databases">
        <title>Genome sequencing and assembly of the regulated plant pathogen Lachnellula willkommii and related sister species for the development of diagnostic species identification markers.</title>
        <authorList>
            <person name="Giroux E."/>
            <person name="Bilodeau G."/>
        </authorList>
    </citation>
    <scope>NUCLEOTIDE SEQUENCE [LARGE SCALE GENOMIC DNA]</scope>
    <source>
        <strain evidence="4 5">CBS 172.35</strain>
    </source>
</reference>
<name>A0A559M3L0_9HELO</name>
<evidence type="ECO:0000259" key="3">
    <source>
        <dbReference type="PROSITE" id="PS51518"/>
    </source>
</evidence>
<feature type="region of interest" description="Disordered" evidence="2">
    <location>
        <begin position="161"/>
        <end position="242"/>
    </location>
</feature>
<sequence>MAEDTHTNSFLLKRLQFKHSQAAEEKFVNEATKLEILSGKSRRLTRMSSQRRAPRSGARGGAQENGEEQQLWQDCVSVLAELQQKEKEAEDLKQQIFAEESRLSEAKRNGREPSIAEYYTLECMYRDEIKIAKDQEALIGVDDTSGLKQNVGLLAAMVKHNEEKVESSLPRGSASRDSRDSLSRSGMDMDGTSDSPGPPSAADRQARKLGAGRTSSQPPRNLDVIIRSEAPSEPSERSSNKPKIVYAVGDEVAFKRKSGDDLDWIQGIVTRVIGEGKSRRYEVRDPYPDDKSAELNNNYKSSASQMVPIPSVGAKFEDYEVGKRVLALYPSTSTFYRADVKRMLEGGTKVEVLFEEEQEGKEVERRMVLNHTGQ</sequence>
<protein>
    <submittedName>
        <fullName evidence="4">SAGA-associated factor</fullName>
    </submittedName>
</protein>
<comment type="caution">
    <text evidence="4">The sequence shown here is derived from an EMBL/GenBank/DDBJ whole genome shotgun (WGS) entry which is preliminary data.</text>
</comment>
<dbReference type="InterPro" id="IPR037802">
    <property type="entry name" value="SGF29"/>
</dbReference>
<organism evidence="4 5">
    <name type="scientific">Lachnellula willkommii</name>
    <dbReference type="NCBI Taxonomy" id="215461"/>
    <lineage>
        <taxon>Eukaryota</taxon>
        <taxon>Fungi</taxon>
        <taxon>Dikarya</taxon>
        <taxon>Ascomycota</taxon>
        <taxon>Pezizomycotina</taxon>
        <taxon>Leotiomycetes</taxon>
        <taxon>Helotiales</taxon>
        <taxon>Lachnaceae</taxon>
        <taxon>Lachnellula</taxon>
    </lineage>
</organism>
<dbReference type="CDD" id="cd20393">
    <property type="entry name" value="Tudor_SGF29_rpt1"/>
    <property type="match status" value="1"/>
</dbReference>
<dbReference type="AlphaFoldDB" id="A0A559M3L0"/>
<gene>
    <name evidence="4" type="primary">sgf29</name>
    <name evidence="4" type="ORF">LAWI1_G005366</name>
</gene>
<evidence type="ECO:0000256" key="2">
    <source>
        <dbReference type="SAM" id="MobiDB-lite"/>
    </source>
</evidence>
<dbReference type="PANTHER" id="PTHR21539">
    <property type="entry name" value="SAGA-ASSOCIATED FACTOR 29"/>
    <property type="match status" value="1"/>
</dbReference>
<feature type="coiled-coil region" evidence="1">
    <location>
        <begin position="75"/>
        <end position="109"/>
    </location>
</feature>
<dbReference type="Gene3D" id="2.30.30.140">
    <property type="match status" value="1"/>
</dbReference>
<dbReference type="InterPro" id="IPR047288">
    <property type="entry name" value="Tudor_SGF29_rpt1"/>
</dbReference>
<dbReference type="PROSITE" id="PS51518">
    <property type="entry name" value="SGF29_C"/>
    <property type="match status" value="1"/>
</dbReference>
<proteinExistence type="predicted"/>
<dbReference type="Pfam" id="PF07039">
    <property type="entry name" value="SGF29_Tudor"/>
    <property type="match status" value="1"/>
</dbReference>
<dbReference type="Proteomes" id="UP000315522">
    <property type="component" value="Unassembled WGS sequence"/>
</dbReference>
<dbReference type="InterPro" id="IPR010750">
    <property type="entry name" value="SGF29_tudor-like_dom"/>
</dbReference>
<feature type="compositionally biased region" description="Low complexity" evidence="2">
    <location>
        <begin position="48"/>
        <end position="57"/>
    </location>
</feature>
<keyword evidence="1" id="KW-0175">Coiled coil</keyword>
<dbReference type="EMBL" id="QGML01002337">
    <property type="protein sequence ID" value="TVY87568.1"/>
    <property type="molecule type" value="Genomic_DNA"/>
</dbReference>
<evidence type="ECO:0000313" key="5">
    <source>
        <dbReference type="Proteomes" id="UP000315522"/>
    </source>
</evidence>
<accession>A0A559M3L0</accession>
<evidence type="ECO:0000313" key="4">
    <source>
        <dbReference type="EMBL" id="TVY87568.1"/>
    </source>
</evidence>